<sequence length="363" mass="42311">MEGKIKCRPDCLQLRITFNCGQCYRWNIQPDGSWIGVFHHCVWTVKHENDYLCYKVNGNYKRALTENTNLKDILLKYVKAMNMPERKYVGDNMLLDCLLWDYFRMFEDLGEHYIRWSKCDPNFREKADKFYGLRMLKQDPEEILFTFICSSNTTIKRITGMVEKLCSLYGDKISEVNGNSYYDFPDVSKLANSSVLKELQLAKFGYRAAYIVNSASKIMEMGGKDWFKKLTSLTYEEAKSEMMKLPGIGEKVADCICLMGLNHLSAIPVDTHVFQISKQYIPELIHKRTVNNCIYKRIGDHFRNLFGHHAGWAHVVLFCADLKIHKRTNNNVSEMRKPRNNKKSKIVVSKYFATKEVLSIMKS</sequence>
<keyword evidence="8" id="KW-0539">Nucleus</keyword>
<dbReference type="SUPFAM" id="SSF48150">
    <property type="entry name" value="DNA-glycosylase"/>
    <property type="match status" value="1"/>
</dbReference>
<keyword evidence="6" id="KW-0234">DNA repair</keyword>
<dbReference type="Gene3D" id="1.10.1670.10">
    <property type="entry name" value="Helix-hairpin-Helix base-excision DNA repair enzymes (C-terminal)"/>
    <property type="match status" value="1"/>
</dbReference>
<dbReference type="GO" id="GO:0034039">
    <property type="term" value="F:8-oxo-7,8-dihydroguanine DNA N-glycosylase activity"/>
    <property type="evidence" value="ECO:0007669"/>
    <property type="project" value="TreeGrafter"/>
</dbReference>
<evidence type="ECO:0000256" key="4">
    <source>
        <dbReference type="ARBA" id="ARBA00022763"/>
    </source>
</evidence>
<evidence type="ECO:0000256" key="6">
    <source>
        <dbReference type="ARBA" id="ARBA00023204"/>
    </source>
</evidence>
<dbReference type="Pfam" id="PF07934">
    <property type="entry name" value="OGG_N"/>
    <property type="match status" value="1"/>
</dbReference>
<dbReference type="GO" id="GO:0006289">
    <property type="term" value="P:nucleotide-excision repair"/>
    <property type="evidence" value="ECO:0007669"/>
    <property type="project" value="InterPro"/>
</dbReference>
<dbReference type="GO" id="GO:0140078">
    <property type="term" value="F:class I DNA-(apurinic or apyrimidinic site) endonuclease activity"/>
    <property type="evidence" value="ECO:0007669"/>
    <property type="project" value="UniProtKB-EC"/>
</dbReference>
<feature type="domain" description="HhH-GPD" evidence="13">
    <location>
        <begin position="149"/>
        <end position="321"/>
    </location>
</feature>
<dbReference type="GO" id="GO:0006285">
    <property type="term" value="P:base-excision repair, AP site formation"/>
    <property type="evidence" value="ECO:0007669"/>
    <property type="project" value="TreeGrafter"/>
</dbReference>
<evidence type="ECO:0000256" key="3">
    <source>
        <dbReference type="ARBA" id="ARBA00012720"/>
    </source>
</evidence>
<dbReference type="SMART" id="SM00478">
    <property type="entry name" value="ENDO3c"/>
    <property type="match status" value="1"/>
</dbReference>
<evidence type="ECO:0000256" key="10">
    <source>
        <dbReference type="ARBA" id="ARBA00023295"/>
    </source>
</evidence>
<dbReference type="EC" id="4.2.99.18" evidence="3"/>
<protein>
    <recommendedName>
        <fullName evidence="12">N-glycosylase/DNA lyase</fullName>
        <ecNumber evidence="3">4.2.99.18</ecNumber>
    </recommendedName>
</protein>
<reference evidence="14" key="1">
    <citation type="submission" date="2015-11" db="EMBL/GenBank/DDBJ databases">
        <title>De novo transcriptome assembly of four potential Pierce s Disease insect vectors from Arizona vineyards.</title>
        <authorList>
            <person name="Tassone E.E."/>
        </authorList>
    </citation>
    <scope>NUCLEOTIDE SEQUENCE</scope>
</reference>
<keyword evidence="7" id="KW-0456">Lyase</keyword>
<comment type="similarity">
    <text evidence="2">Belongs to the type-1 OGG1 family.</text>
</comment>
<dbReference type="PANTHER" id="PTHR10242">
    <property type="entry name" value="8-OXOGUANINE DNA GLYCOSYLASE"/>
    <property type="match status" value="1"/>
</dbReference>
<dbReference type="CDD" id="cd00056">
    <property type="entry name" value="ENDO3c"/>
    <property type="match status" value="1"/>
</dbReference>
<dbReference type="GO" id="GO:0003684">
    <property type="term" value="F:damaged DNA binding"/>
    <property type="evidence" value="ECO:0007669"/>
    <property type="project" value="InterPro"/>
</dbReference>
<gene>
    <name evidence="14" type="ORF">g.21164</name>
</gene>
<proteinExistence type="inferred from homology"/>
<dbReference type="InterPro" id="IPR052054">
    <property type="entry name" value="Oxidative_DNA_repair_enzyme"/>
</dbReference>
<dbReference type="AlphaFoldDB" id="A0A1B6FIX7"/>
<dbReference type="InterPro" id="IPR012904">
    <property type="entry name" value="OGG_N"/>
</dbReference>
<dbReference type="GO" id="GO:0005634">
    <property type="term" value="C:nucleus"/>
    <property type="evidence" value="ECO:0007669"/>
    <property type="project" value="UniProtKB-SubCell"/>
</dbReference>
<dbReference type="Pfam" id="PF00730">
    <property type="entry name" value="HhH-GPD"/>
    <property type="match status" value="1"/>
</dbReference>
<evidence type="ECO:0000256" key="1">
    <source>
        <dbReference type="ARBA" id="ARBA00004123"/>
    </source>
</evidence>
<evidence type="ECO:0000256" key="12">
    <source>
        <dbReference type="ARBA" id="ARBA00073127"/>
    </source>
</evidence>
<dbReference type="InterPro" id="IPR003265">
    <property type="entry name" value="HhH-GPD_domain"/>
</dbReference>
<accession>A0A1B6FIX7</accession>
<dbReference type="Gene3D" id="3.30.310.40">
    <property type="match status" value="1"/>
</dbReference>
<comment type="subcellular location">
    <subcellularLocation>
        <location evidence="1">Nucleus</location>
    </subcellularLocation>
</comment>
<dbReference type="PANTHER" id="PTHR10242:SF2">
    <property type="entry name" value="N-GLYCOSYLASE_DNA LYASE"/>
    <property type="match status" value="1"/>
</dbReference>
<dbReference type="InterPro" id="IPR011257">
    <property type="entry name" value="DNA_glycosylase"/>
</dbReference>
<dbReference type="FunFam" id="1.10.1670.10:FF:000005">
    <property type="entry name" value="N-glycosylase/DNA lyase OGG1"/>
    <property type="match status" value="1"/>
</dbReference>
<keyword evidence="10" id="KW-0326">Glycosidase</keyword>
<dbReference type="InterPro" id="IPR023170">
    <property type="entry name" value="HhH_base_excis_C"/>
</dbReference>
<evidence type="ECO:0000256" key="5">
    <source>
        <dbReference type="ARBA" id="ARBA00022801"/>
    </source>
</evidence>
<evidence type="ECO:0000256" key="8">
    <source>
        <dbReference type="ARBA" id="ARBA00023242"/>
    </source>
</evidence>
<dbReference type="EMBL" id="GECZ01019618">
    <property type="protein sequence ID" value="JAS50151.1"/>
    <property type="molecule type" value="Transcribed_RNA"/>
</dbReference>
<keyword evidence="5" id="KW-0378">Hydrolase</keyword>
<evidence type="ECO:0000259" key="13">
    <source>
        <dbReference type="SMART" id="SM00478"/>
    </source>
</evidence>
<evidence type="ECO:0000256" key="2">
    <source>
        <dbReference type="ARBA" id="ARBA00010679"/>
    </source>
</evidence>
<evidence type="ECO:0000256" key="11">
    <source>
        <dbReference type="ARBA" id="ARBA00044632"/>
    </source>
</evidence>
<keyword evidence="9" id="KW-0511">Multifunctional enzyme</keyword>
<keyword evidence="4" id="KW-0227">DNA damage</keyword>
<evidence type="ECO:0000256" key="7">
    <source>
        <dbReference type="ARBA" id="ARBA00023239"/>
    </source>
</evidence>
<organism evidence="14">
    <name type="scientific">Cuerna arida</name>
    <dbReference type="NCBI Taxonomy" id="1464854"/>
    <lineage>
        <taxon>Eukaryota</taxon>
        <taxon>Metazoa</taxon>
        <taxon>Ecdysozoa</taxon>
        <taxon>Arthropoda</taxon>
        <taxon>Hexapoda</taxon>
        <taxon>Insecta</taxon>
        <taxon>Pterygota</taxon>
        <taxon>Neoptera</taxon>
        <taxon>Paraneoptera</taxon>
        <taxon>Hemiptera</taxon>
        <taxon>Auchenorrhyncha</taxon>
        <taxon>Membracoidea</taxon>
        <taxon>Cicadellidae</taxon>
        <taxon>Cicadellinae</taxon>
        <taxon>Proconiini</taxon>
        <taxon>Cuerna</taxon>
    </lineage>
</organism>
<evidence type="ECO:0000256" key="9">
    <source>
        <dbReference type="ARBA" id="ARBA00023268"/>
    </source>
</evidence>
<comment type="catalytic activity">
    <reaction evidence="11">
        <text>2'-deoxyribonucleotide-(2'-deoxyribose 5'-phosphate)-2'-deoxyribonucleotide-DNA = a 3'-end 2'-deoxyribonucleotide-(2,3-dehydro-2,3-deoxyribose 5'-phosphate)-DNA + a 5'-end 5'-phospho-2'-deoxyribonucleoside-DNA + H(+)</text>
        <dbReference type="Rhea" id="RHEA:66592"/>
        <dbReference type="Rhea" id="RHEA-COMP:13180"/>
        <dbReference type="Rhea" id="RHEA-COMP:16897"/>
        <dbReference type="Rhea" id="RHEA-COMP:17067"/>
        <dbReference type="ChEBI" id="CHEBI:15378"/>
        <dbReference type="ChEBI" id="CHEBI:136412"/>
        <dbReference type="ChEBI" id="CHEBI:157695"/>
        <dbReference type="ChEBI" id="CHEBI:167181"/>
        <dbReference type="EC" id="4.2.99.18"/>
    </reaction>
</comment>
<evidence type="ECO:0000313" key="14">
    <source>
        <dbReference type="EMBL" id="JAS50151.1"/>
    </source>
</evidence>
<name>A0A1B6FIX7_9HEMI</name>
<dbReference type="Gene3D" id="1.10.340.30">
    <property type="entry name" value="Hypothetical protein, domain 2"/>
    <property type="match status" value="1"/>
</dbReference>
<dbReference type="SUPFAM" id="SSF55945">
    <property type="entry name" value="TATA-box binding protein-like"/>
    <property type="match status" value="1"/>
</dbReference>